<dbReference type="Proteomes" id="UP000177625">
    <property type="component" value="Unassembled WGS sequence"/>
</dbReference>
<accession>A0A1E1MMX1</accession>
<dbReference type="EMBL" id="FJVC01000407">
    <property type="protein sequence ID" value="CZT50085.1"/>
    <property type="molecule type" value="Genomic_DNA"/>
</dbReference>
<feature type="compositionally biased region" description="Basic and acidic residues" evidence="1">
    <location>
        <begin position="232"/>
        <end position="245"/>
    </location>
</feature>
<gene>
    <name evidence="2" type="ORF">RSE6_11010</name>
</gene>
<feature type="compositionally biased region" description="Acidic residues" evidence="1">
    <location>
        <begin position="246"/>
        <end position="256"/>
    </location>
</feature>
<evidence type="ECO:0000313" key="3">
    <source>
        <dbReference type="Proteomes" id="UP000177625"/>
    </source>
</evidence>
<feature type="compositionally biased region" description="Basic and acidic residues" evidence="1">
    <location>
        <begin position="276"/>
        <end position="285"/>
    </location>
</feature>
<keyword evidence="3" id="KW-1185">Reference proteome</keyword>
<name>A0A1E1MMX1_RHYSE</name>
<feature type="compositionally biased region" description="Basic and acidic residues" evidence="1">
    <location>
        <begin position="212"/>
        <end position="221"/>
    </location>
</feature>
<sequence>MVHINTKSVFGTLDLDDVALMRRVIIAMGYTLTNSAVDSRLGELELLRGEETSVTRTLLTMIRGQQLQDNDLLLRATLRFVEARNSTDEDVLAAARSLEVLADFDVLIMRVVYEDEYDDAESCFEECGYRYLPSRPPKSFPSCSWCIRDLGDSARTGAHLQTFSQNINPTWYTSVSTRPIMADDNVASSLAVPNLAASTNTGPAKQPLAEIGTKDSPESAPKRRKLRIVFKKSKDKEVSVIKPVEDSDQTESELESDSAHEPMVTPETQSKRQPKMRAEQDRLPEAEDIPIPEGIDLARFSRGYRSTPPNRPVRFPGQMIIDDGSYDREPPAAGELDPSKMIISFNVEKKDKLTGLLVPAGNATYKYRGDVVWDDKTSVSALQHWRTQNFARALGPSQPPREMWVESERDLLLSIVQQHLADVGGRWLKISWETVAAAYNYQIHGTTQTAGELGAERMYTFSNTPKGKMLTNVSKGQRLAQNRTAPTRTALSCQNQLQVFTHKDVLQVINAAKGTEKKPDMKKNKEGDYEQEDEQKYDSDYHHHNGAGVMEYFAMDTLLDQDGNLAQRASYPDADAPDPQLGNNFGVGPPHASATDSHESSAKRRAAFEAAEERRITGPRAIAKDKAGKKRLRCG</sequence>
<feature type="compositionally biased region" description="Basic residues" evidence="1">
    <location>
        <begin position="222"/>
        <end position="231"/>
    </location>
</feature>
<feature type="region of interest" description="Disordered" evidence="1">
    <location>
        <begin position="516"/>
        <end position="543"/>
    </location>
</feature>
<reference evidence="3" key="1">
    <citation type="submission" date="2016-03" db="EMBL/GenBank/DDBJ databases">
        <authorList>
            <person name="Guldener U."/>
        </authorList>
    </citation>
    <scope>NUCLEOTIDE SEQUENCE [LARGE SCALE GENOMIC DNA]</scope>
</reference>
<protein>
    <submittedName>
        <fullName evidence="2">Uncharacterized protein</fullName>
    </submittedName>
</protein>
<organism evidence="2 3">
    <name type="scientific">Rhynchosporium secalis</name>
    <name type="common">Barley scald fungus</name>
    <dbReference type="NCBI Taxonomy" id="38038"/>
    <lineage>
        <taxon>Eukaryota</taxon>
        <taxon>Fungi</taxon>
        <taxon>Dikarya</taxon>
        <taxon>Ascomycota</taxon>
        <taxon>Pezizomycotina</taxon>
        <taxon>Leotiomycetes</taxon>
        <taxon>Helotiales</taxon>
        <taxon>Ploettnerulaceae</taxon>
        <taxon>Rhynchosporium</taxon>
    </lineage>
</organism>
<evidence type="ECO:0000313" key="2">
    <source>
        <dbReference type="EMBL" id="CZT50085.1"/>
    </source>
</evidence>
<feature type="region of interest" description="Disordered" evidence="1">
    <location>
        <begin position="197"/>
        <end position="294"/>
    </location>
</feature>
<dbReference type="AlphaFoldDB" id="A0A1E1MMX1"/>
<feature type="compositionally biased region" description="Basic and acidic residues" evidence="1">
    <location>
        <begin position="611"/>
        <end position="626"/>
    </location>
</feature>
<feature type="region of interest" description="Disordered" evidence="1">
    <location>
        <begin position="568"/>
        <end position="635"/>
    </location>
</feature>
<evidence type="ECO:0000256" key="1">
    <source>
        <dbReference type="SAM" id="MobiDB-lite"/>
    </source>
</evidence>
<proteinExistence type="predicted"/>